<dbReference type="OMA" id="TTEVNEY"/>
<evidence type="ECO:0000259" key="3">
    <source>
        <dbReference type="PROSITE" id="PS50240"/>
    </source>
</evidence>
<evidence type="ECO:0000256" key="2">
    <source>
        <dbReference type="ARBA" id="ARBA00024195"/>
    </source>
</evidence>
<dbReference type="PROSITE" id="PS50240">
    <property type="entry name" value="TRYPSIN_DOM"/>
    <property type="match status" value="1"/>
</dbReference>
<dbReference type="OrthoDB" id="10012881at2759"/>
<dbReference type="InterPro" id="IPR033116">
    <property type="entry name" value="TRYPSIN_SER"/>
</dbReference>
<dbReference type="FunFam" id="2.40.10.10:FF:000002">
    <property type="entry name" value="Transmembrane protease serine"/>
    <property type="match status" value="1"/>
</dbReference>
<sequence length="159" mass="17324">FNADRLSAVFFDHDRSSSYETATFTRRIRGIFKHNSYGNGGNYNNDIALLKLDQDVSLDAMTRPVCLPSTGKSFTGLNGIAVGWGATSEHGQVAMKLREVTVPIMSNRDCKKTGYNNRITDNMLCAGFPDGKKDSCQGDSGGPLHIINGSFHAIVGKYI</sequence>
<reference evidence="4" key="1">
    <citation type="journal article" date="2013" name="Genome Biol.">
        <title>Draft genome of the mountain pine beetle, Dendroctonus ponderosae Hopkins, a major forest pest.</title>
        <authorList>
            <person name="Keeling C.I."/>
            <person name="Yuen M.M."/>
            <person name="Liao N.Y."/>
            <person name="Docking T.R."/>
            <person name="Chan S.K."/>
            <person name="Taylor G.A."/>
            <person name="Palmquist D.L."/>
            <person name="Jackman S.D."/>
            <person name="Nguyen A."/>
            <person name="Li M."/>
            <person name="Henderson H."/>
            <person name="Janes J.K."/>
            <person name="Zhao Y."/>
            <person name="Pandoh P."/>
            <person name="Moore R."/>
            <person name="Sperling F.A."/>
            <person name="Huber D.P."/>
            <person name="Birol I."/>
            <person name="Jones S.J."/>
            <person name="Bohlmann J."/>
        </authorList>
    </citation>
    <scope>NUCLEOTIDE SEQUENCE</scope>
</reference>
<dbReference type="AlphaFoldDB" id="N6UEH1"/>
<dbReference type="PANTHER" id="PTHR24252">
    <property type="entry name" value="ACROSIN-RELATED"/>
    <property type="match status" value="1"/>
</dbReference>
<dbReference type="InterPro" id="IPR009003">
    <property type="entry name" value="Peptidase_S1_PA"/>
</dbReference>
<dbReference type="CDD" id="cd00190">
    <property type="entry name" value="Tryp_SPc"/>
    <property type="match status" value="1"/>
</dbReference>
<evidence type="ECO:0000313" key="4">
    <source>
        <dbReference type="EMBL" id="ENN77047.1"/>
    </source>
</evidence>
<dbReference type="SMART" id="SM00020">
    <property type="entry name" value="Tryp_SPc"/>
    <property type="match status" value="1"/>
</dbReference>
<dbReference type="InterPro" id="IPR043504">
    <property type="entry name" value="Peptidase_S1_PA_chymotrypsin"/>
</dbReference>
<dbReference type="Pfam" id="PF00089">
    <property type="entry name" value="Trypsin"/>
    <property type="match status" value="1"/>
</dbReference>
<dbReference type="GO" id="GO:0004252">
    <property type="term" value="F:serine-type endopeptidase activity"/>
    <property type="evidence" value="ECO:0007669"/>
    <property type="project" value="InterPro"/>
</dbReference>
<dbReference type="PRINTS" id="PR00722">
    <property type="entry name" value="CHYMOTRYPSIN"/>
</dbReference>
<dbReference type="GO" id="GO:0006508">
    <property type="term" value="P:proteolysis"/>
    <property type="evidence" value="ECO:0007669"/>
    <property type="project" value="InterPro"/>
</dbReference>
<organism evidence="4">
    <name type="scientific">Dendroctonus ponderosae</name>
    <name type="common">Mountain pine beetle</name>
    <dbReference type="NCBI Taxonomy" id="77166"/>
    <lineage>
        <taxon>Eukaryota</taxon>
        <taxon>Metazoa</taxon>
        <taxon>Ecdysozoa</taxon>
        <taxon>Arthropoda</taxon>
        <taxon>Hexapoda</taxon>
        <taxon>Insecta</taxon>
        <taxon>Pterygota</taxon>
        <taxon>Neoptera</taxon>
        <taxon>Endopterygota</taxon>
        <taxon>Coleoptera</taxon>
        <taxon>Polyphaga</taxon>
        <taxon>Cucujiformia</taxon>
        <taxon>Curculionidae</taxon>
        <taxon>Scolytinae</taxon>
        <taxon>Dendroctonus</taxon>
    </lineage>
</organism>
<proteinExistence type="inferred from homology"/>
<protein>
    <recommendedName>
        <fullName evidence="3">Peptidase S1 domain-containing protein</fullName>
    </recommendedName>
</protein>
<dbReference type="SUPFAM" id="SSF50494">
    <property type="entry name" value="Trypsin-like serine proteases"/>
    <property type="match status" value="1"/>
</dbReference>
<dbReference type="Gene3D" id="2.40.10.10">
    <property type="entry name" value="Trypsin-like serine proteases"/>
    <property type="match status" value="2"/>
</dbReference>
<keyword evidence="1" id="KW-1015">Disulfide bond</keyword>
<dbReference type="HOGENOM" id="CLU_006842_13_0_1"/>
<dbReference type="EMBL" id="KB740954">
    <property type="protein sequence ID" value="ENN77047.1"/>
    <property type="molecule type" value="Genomic_DNA"/>
</dbReference>
<gene>
    <name evidence="4" type="ORF">YQE_06383</name>
</gene>
<name>N6UEH1_DENPD</name>
<dbReference type="PROSITE" id="PS00135">
    <property type="entry name" value="TRYPSIN_SER"/>
    <property type="match status" value="1"/>
</dbReference>
<feature type="non-terminal residue" evidence="4">
    <location>
        <position position="1"/>
    </location>
</feature>
<accession>N6UEH1</accession>
<evidence type="ECO:0000256" key="1">
    <source>
        <dbReference type="ARBA" id="ARBA00023157"/>
    </source>
</evidence>
<dbReference type="InterPro" id="IPR001314">
    <property type="entry name" value="Peptidase_S1A"/>
</dbReference>
<dbReference type="InterPro" id="IPR001254">
    <property type="entry name" value="Trypsin_dom"/>
</dbReference>
<comment type="similarity">
    <text evidence="2">Belongs to the peptidase S1 family. CLIP subfamily.</text>
</comment>
<dbReference type="PANTHER" id="PTHR24252:SF18">
    <property type="entry name" value="OVOCHYMASE 1"/>
    <property type="match status" value="1"/>
</dbReference>
<feature type="domain" description="Peptidase S1" evidence="3">
    <location>
        <begin position="1"/>
        <end position="159"/>
    </location>
</feature>